<evidence type="ECO:0000313" key="2">
    <source>
        <dbReference type="EMBL" id="SLN21406.1"/>
    </source>
</evidence>
<dbReference type="GO" id="GO:0016747">
    <property type="term" value="F:acyltransferase activity, transferring groups other than amino-acyl groups"/>
    <property type="evidence" value="ECO:0007669"/>
    <property type="project" value="InterPro"/>
</dbReference>
<evidence type="ECO:0000313" key="3">
    <source>
        <dbReference type="Proteomes" id="UP000193077"/>
    </source>
</evidence>
<sequence>MTALDLDIPTIETQRLILRAPHADDLPRMTAFFETARSHMVGGPKTAAESWESLVKRLGHWTLNGFGLWHLTDKATDTFVGWTGMIFAPGWDEPELGWTVMEEAEGKGYAFEAAHAARDFAARHQGLDGVMSYIAHANDRSMTLATRLGATFERDGELLGKQCQVWRHPKVGGDQ</sequence>
<keyword evidence="3" id="KW-1185">Reference proteome</keyword>
<dbReference type="InterPro" id="IPR000182">
    <property type="entry name" value="GNAT_dom"/>
</dbReference>
<gene>
    <name evidence="2" type="ORF">TRL7639_00574</name>
</gene>
<dbReference type="InterPro" id="IPR016181">
    <property type="entry name" value="Acyl_CoA_acyltransferase"/>
</dbReference>
<dbReference type="OrthoDB" id="6293260at2"/>
<dbReference type="PROSITE" id="PS51186">
    <property type="entry name" value="GNAT"/>
    <property type="match status" value="1"/>
</dbReference>
<dbReference type="RefSeq" id="WP_085794277.1">
    <property type="nucleotide sequence ID" value="NZ_FWFO01000001.1"/>
</dbReference>
<organism evidence="2 3">
    <name type="scientific">Falsiruegeria litorea R37</name>
    <dbReference type="NCBI Taxonomy" id="1200284"/>
    <lineage>
        <taxon>Bacteria</taxon>
        <taxon>Pseudomonadati</taxon>
        <taxon>Pseudomonadota</taxon>
        <taxon>Alphaproteobacteria</taxon>
        <taxon>Rhodobacterales</taxon>
        <taxon>Roseobacteraceae</taxon>
        <taxon>Falsiruegeria</taxon>
    </lineage>
</organism>
<dbReference type="Pfam" id="PF13302">
    <property type="entry name" value="Acetyltransf_3"/>
    <property type="match status" value="1"/>
</dbReference>
<dbReference type="EMBL" id="FWFO01000001">
    <property type="protein sequence ID" value="SLN21406.1"/>
    <property type="molecule type" value="Genomic_DNA"/>
</dbReference>
<dbReference type="SUPFAM" id="SSF55729">
    <property type="entry name" value="Acyl-CoA N-acyltransferases (Nat)"/>
    <property type="match status" value="1"/>
</dbReference>
<dbReference type="Proteomes" id="UP000193077">
    <property type="component" value="Unassembled WGS sequence"/>
</dbReference>
<dbReference type="Gene3D" id="3.40.630.30">
    <property type="match status" value="1"/>
</dbReference>
<dbReference type="PANTHER" id="PTHR43792:SF1">
    <property type="entry name" value="N-ACETYLTRANSFERASE DOMAIN-CONTAINING PROTEIN"/>
    <property type="match status" value="1"/>
</dbReference>
<reference evidence="2 3" key="1">
    <citation type="submission" date="2017-03" db="EMBL/GenBank/DDBJ databases">
        <authorList>
            <person name="Afonso C.L."/>
            <person name="Miller P.J."/>
            <person name="Scott M.A."/>
            <person name="Spackman E."/>
            <person name="Goraichik I."/>
            <person name="Dimitrov K.M."/>
            <person name="Suarez D.L."/>
            <person name="Swayne D.E."/>
        </authorList>
    </citation>
    <scope>NUCLEOTIDE SEQUENCE [LARGE SCALE GENOMIC DNA]</scope>
    <source>
        <strain evidence="2 3">CECT 7639</strain>
    </source>
</reference>
<protein>
    <submittedName>
        <fullName evidence="2">Ribosomal-protein-S5-alanine N-acetyltransferase</fullName>
    </submittedName>
</protein>
<dbReference type="AlphaFoldDB" id="A0A1Y5RPP7"/>
<dbReference type="InterPro" id="IPR051531">
    <property type="entry name" value="N-acetyltransferase"/>
</dbReference>
<evidence type="ECO:0000259" key="1">
    <source>
        <dbReference type="PROSITE" id="PS51186"/>
    </source>
</evidence>
<keyword evidence="2" id="KW-0808">Transferase</keyword>
<accession>A0A1Y5RPP7</accession>
<proteinExistence type="predicted"/>
<dbReference type="PANTHER" id="PTHR43792">
    <property type="entry name" value="GNAT FAMILY, PUTATIVE (AFU_ORTHOLOGUE AFUA_3G00765)-RELATED-RELATED"/>
    <property type="match status" value="1"/>
</dbReference>
<feature type="domain" description="N-acetyltransferase" evidence="1">
    <location>
        <begin position="16"/>
        <end position="171"/>
    </location>
</feature>
<name>A0A1Y5RPP7_9RHOB</name>